<proteinExistence type="predicted"/>
<dbReference type="InterPro" id="IPR046342">
    <property type="entry name" value="CBS_dom_sf"/>
</dbReference>
<dbReference type="Gene3D" id="3.10.580.10">
    <property type="entry name" value="CBS-domain"/>
    <property type="match status" value="1"/>
</dbReference>
<dbReference type="PANTHER" id="PTHR48108">
    <property type="entry name" value="CBS DOMAIN-CONTAINING PROTEIN CBSX2, CHLOROPLASTIC"/>
    <property type="match status" value="1"/>
</dbReference>
<name>A0A8E6B7S8_9BACT</name>
<dbReference type="InterPro" id="IPR051462">
    <property type="entry name" value="CBS_domain-containing"/>
</dbReference>
<evidence type="ECO:0000313" key="4">
    <source>
        <dbReference type="EMBL" id="QVL33462.1"/>
    </source>
</evidence>
<evidence type="ECO:0000259" key="3">
    <source>
        <dbReference type="PROSITE" id="PS51371"/>
    </source>
</evidence>
<feature type="domain" description="CBS" evidence="3">
    <location>
        <begin position="80"/>
        <end position="138"/>
    </location>
</feature>
<evidence type="ECO:0000313" key="5">
    <source>
        <dbReference type="Proteomes" id="UP000676194"/>
    </source>
</evidence>
<evidence type="ECO:0000256" key="1">
    <source>
        <dbReference type="ARBA" id="ARBA00022737"/>
    </source>
</evidence>
<keyword evidence="1" id="KW-0677">Repeat</keyword>
<dbReference type="KEGG" id="tsph:KIH39_05995"/>
<dbReference type="SUPFAM" id="SSF54631">
    <property type="entry name" value="CBS-domain pair"/>
    <property type="match status" value="1"/>
</dbReference>
<reference evidence="4" key="1">
    <citation type="submission" date="2021-05" db="EMBL/GenBank/DDBJ databases">
        <title>Complete genome sequence of the cellulolytic planctomycete Telmatocola sphagniphila SP2T and characterization of the first cellulase from planctomycetes.</title>
        <authorList>
            <person name="Rakitin A.L."/>
            <person name="Beletsky A.V."/>
            <person name="Naumoff D.G."/>
            <person name="Kulichevskaya I.S."/>
            <person name="Mardanov A.V."/>
            <person name="Ravin N.V."/>
            <person name="Dedysh S.N."/>
        </authorList>
    </citation>
    <scope>NUCLEOTIDE SEQUENCE</scope>
    <source>
        <strain evidence="4">SP2T</strain>
    </source>
</reference>
<dbReference type="Proteomes" id="UP000676194">
    <property type="component" value="Chromosome"/>
</dbReference>
<dbReference type="InterPro" id="IPR000644">
    <property type="entry name" value="CBS_dom"/>
</dbReference>
<accession>A0A8E6B7S8</accession>
<organism evidence="4 5">
    <name type="scientific">Telmatocola sphagniphila</name>
    <dbReference type="NCBI Taxonomy" id="1123043"/>
    <lineage>
        <taxon>Bacteria</taxon>
        <taxon>Pseudomonadati</taxon>
        <taxon>Planctomycetota</taxon>
        <taxon>Planctomycetia</taxon>
        <taxon>Gemmatales</taxon>
        <taxon>Gemmataceae</taxon>
    </lineage>
</organism>
<dbReference type="PROSITE" id="PS51371">
    <property type="entry name" value="CBS"/>
    <property type="match status" value="2"/>
</dbReference>
<sequence>MELTRNLRVDTVSRLDPTPPRQIEVTRPVSEAVTLMRQERVGCILVCEKGRLVGLFTERDLLNRIMGTGRPLTVTMDDCMTPTPVTVHRRDSIRTAIKKMQGGGYRHLPVVDDNNIPVGILSVKRIVHYLVEHFPAAIYNLPPDAKNLPSEREGA</sequence>
<feature type="domain" description="CBS" evidence="3">
    <location>
        <begin position="15"/>
        <end position="72"/>
    </location>
</feature>
<keyword evidence="2" id="KW-0129">CBS domain</keyword>
<dbReference type="AlphaFoldDB" id="A0A8E6B7S8"/>
<dbReference type="PANTHER" id="PTHR48108:SF26">
    <property type="entry name" value="CBS DOMAIN-CONTAINING PROTEIN DDB_G0289609"/>
    <property type="match status" value="1"/>
</dbReference>
<dbReference type="SMART" id="SM00116">
    <property type="entry name" value="CBS"/>
    <property type="match status" value="2"/>
</dbReference>
<dbReference type="EMBL" id="CP074694">
    <property type="protein sequence ID" value="QVL33462.1"/>
    <property type="molecule type" value="Genomic_DNA"/>
</dbReference>
<evidence type="ECO:0000256" key="2">
    <source>
        <dbReference type="PROSITE-ProRule" id="PRU00703"/>
    </source>
</evidence>
<protein>
    <submittedName>
        <fullName evidence="4">CBS domain-containing protein</fullName>
    </submittedName>
</protein>
<gene>
    <name evidence="4" type="ORF">KIH39_05995</name>
</gene>
<keyword evidence="5" id="KW-1185">Reference proteome</keyword>
<dbReference type="RefSeq" id="WP_213498351.1">
    <property type="nucleotide sequence ID" value="NZ_CP074694.1"/>
</dbReference>
<dbReference type="Pfam" id="PF00571">
    <property type="entry name" value="CBS"/>
    <property type="match status" value="2"/>
</dbReference>